<protein>
    <submittedName>
        <fullName evidence="2">Uncharacterized protein</fullName>
    </submittedName>
</protein>
<evidence type="ECO:0000313" key="3">
    <source>
        <dbReference type="Proteomes" id="UP001321760"/>
    </source>
</evidence>
<keyword evidence="3" id="KW-1185">Reference proteome</keyword>
<feature type="chain" id="PRO_5043541357" evidence="1">
    <location>
        <begin position="24"/>
        <end position="270"/>
    </location>
</feature>
<name>A0AAV9GXS0_9PEZI</name>
<sequence>MFLQLSKLLSVLICCLLVTTSLQYDFPLLENPTPVGPLGIKLDYNFAIRDSEPDSRRKPGRPWFFSSRLRFNQPVDTIRDAVLWGLLFEAQEELGPALQQYGISPKTVDVMTLMAFDHEIIFASSVKKFSFAYAVGDTPVTGQLQICQADFHEETGYNEQHSNKAQCGEIMAAQLYNKAHPGADITISGARFGTVMVIPGTGGRVDRRAPCSGDRENKPTWGCERYMNDNNLKELNPVFKDRWEAYDLRTLAGGLVTGAGIQNPDQVLLC</sequence>
<reference evidence="2" key="1">
    <citation type="journal article" date="2023" name="Mol. Phylogenet. Evol.">
        <title>Genome-scale phylogeny and comparative genomics of the fungal order Sordariales.</title>
        <authorList>
            <person name="Hensen N."/>
            <person name="Bonometti L."/>
            <person name="Westerberg I."/>
            <person name="Brannstrom I.O."/>
            <person name="Guillou S."/>
            <person name="Cros-Aarteil S."/>
            <person name="Calhoun S."/>
            <person name="Haridas S."/>
            <person name="Kuo A."/>
            <person name="Mondo S."/>
            <person name="Pangilinan J."/>
            <person name="Riley R."/>
            <person name="LaButti K."/>
            <person name="Andreopoulos B."/>
            <person name="Lipzen A."/>
            <person name="Chen C."/>
            <person name="Yan M."/>
            <person name="Daum C."/>
            <person name="Ng V."/>
            <person name="Clum A."/>
            <person name="Steindorff A."/>
            <person name="Ohm R.A."/>
            <person name="Martin F."/>
            <person name="Silar P."/>
            <person name="Natvig D.O."/>
            <person name="Lalanne C."/>
            <person name="Gautier V."/>
            <person name="Ament-Velasquez S.L."/>
            <person name="Kruys A."/>
            <person name="Hutchinson M.I."/>
            <person name="Powell A.J."/>
            <person name="Barry K."/>
            <person name="Miller A.N."/>
            <person name="Grigoriev I.V."/>
            <person name="Debuchy R."/>
            <person name="Gladieux P."/>
            <person name="Hiltunen Thoren M."/>
            <person name="Johannesson H."/>
        </authorList>
    </citation>
    <scope>NUCLEOTIDE SEQUENCE</scope>
    <source>
        <strain evidence="2">PSN243</strain>
    </source>
</reference>
<organism evidence="2 3">
    <name type="scientific">Podospora aff. communis PSN243</name>
    <dbReference type="NCBI Taxonomy" id="3040156"/>
    <lineage>
        <taxon>Eukaryota</taxon>
        <taxon>Fungi</taxon>
        <taxon>Dikarya</taxon>
        <taxon>Ascomycota</taxon>
        <taxon>Pezizomycotina</taxon>
        <taxon>Sordariomycetes</taxon>
        <taxon>Sordariomycetidae</taxon>
        <taxon>Sordariales</taxon>
        <taxon>Podosporaceae</taxon>
        <taxon>Podospora</taxon>
    </lineage>
</organism>
<comment type="caution">
    <text evidence="2">The sequence shown here is derived from an EMBL/GenBank/DDBJ whole genome shotgun (WGS) entry which is preliminary data.</text>
</comment>
<reference evidence="2" key="2">
    <citation type="submission" date="2023-05" db="EMBL/GenBank/DDBJ databases">
        <authorList>
            <consortium name="Lawrence Berkeley National Laboratory"/>
            <person name="Steindorff A."/>
            <person name="Hensen N."/>
            <person name="Bonometti L."/>
            <person name="Westerberg I."/>
            <person name="Brannstrom I.O."/>
            <person name="Guillou S."/>
            <person name="Cros-Aarteil S."/>
            <person name="Calhoun S."/>
            <person name="Haridas S."/>
            <person name="Kuo A."/>
            <person name="Mondo S."/>
            <person name="Pangilinan J."/>
            <person name="Riley R."/>
            <person name="Labutti K."/>
            <person name="Andreopoulos B."/>
            <person name="Lipzen A."/>
            <person name="Chen C."/>
            <person name="Yanf M."/>
            <person name="Daum C."/>
            <person name="Ng V."/>
            <person name="Clum A."/>
            <person name="Ohm R."/>
            <person name="Martin F."/>
            <person name="Silar P."/>
            <person name="Natvig D."/>
            <person name="Lalanne C."/>
            <person name="Gautier V."/>
            <person name="Ament-Velasquez S.L."/>
            <person name="Kruys A."/>
            <person name="Hutchinson M.I."/>
            <person name="Powell A.J."/>
            <person name="Barry K."/>
            <person name="Miller A.N."/>
            <person name="Grigoriev I.V."/>
            <person name="Debuchy R."/>
            <person name="Gladieux P."/>
            <person name="Thoren M.H."/>
            <person name="Johannesson H."/>
        </authorList>
    </citation>
    <scope>NUCLEOTIDE SEQUENCE</scope>
    <source>
        <strain evidence="2">PSN243</strain>
    </source>
</reference>
<feature type="signal peptide" evidence="1">
    <location>
        <begin position="1"/>
        <end position="23"/>
    </location>
</feature>
<evidence type="ECO:0000256" key="1">
    <source>
        <dbReference type="SAM" id="SignalP"/>
    </source>
</evidence>
<evidence type="ECO:0000313" key="2">
    <source>
        <dbReference type="EMBL" id="KAK4452714.1"/>
    </source>
</evidence>
<dbReference type="AlphaFoldDB" id="A0AAV9GXS0"/>
<gene>
    <name evidence="2" type="ORF">QBC34DRAFT_377209</name>
</gene>
<dbReference type="Proteomes" id="UP001321760">
    <property type="component" value="Unassembled WGS sequence"/>
</dbReference>
<dbReference type="EMBL" id="MU865923">
    <property type="protein sequence ID" value="KAK4452714.1"/>
    <property type="molecule type" value="Genomic_DNA"/>
</dbReference>
<keyword evidence="1" id="KW-0732">Signal</keyword>
<accession>A0AAV9GXS0</accession>
<proteinExistence type="predicted"/>